<dbReference type="RefSeq" id="WP_015259021.1">
    <property type="nucleotide sequence ID" value="NC_019902.2"/>
</dbReference>
<proteinExistence type="predicted"/>
<dbReference type="GO" id="GO:0008168">
    <property type="term" value="F:methyltransferase activity"/>
    <property type="evidence" value="ECO:0007669"/>
    <property type="project" value="UniProtKB-KW"/>
</dbReference>
<dbReference type="OrthoDB" id="9791944at2"/>
<sequence length="233" mass="26804">MSAAIGDARFAAGEVSGGFRGRRRCPVCLADASRLFATIGERDYLRCEACEATFLRRDQLPTPEMEVAEYRLHRNRVDDRAYRVFLGQLAQPLLARLKRGRQGLDYGCGPAPALAAMLEEAGHRVRLYDPFFHRNPEALERRYDFVTCTEVTEHFHHPAREFDRLATLLRPGGWLAIQTCFQTDDAAFARWNYRRDPTHVVFYRERSFAAIAHRHGWHCEFPARNVALLRNPA</sequence>
<gene>
    <name evidence="1" type="ordered locus">TVNIR_2244</name>
</gene>
<dbReference type="SUPFAM" id="SSF53335">
    <property type="entry name" value="S-adenosyl-L-methionine-dependent methyltransferases"/>
    <property type="match status" value="1"/>
</dbReference>
<evidence type="ECO:0000313" key="1">
    <source>
        <dbReference type="EMBL" id="AGA33900.1"/>
    </source>
</evidence>
<dbReference type="EMBL" id="CP003989">
    <property type="protein sequence ID" value="AGA33900.1"/>
    <property type="molecule type" value="Genomic_DNA"/>
</dbReference>
<dbReference type="eggNOG" id="COG2227">
    <property type="taxonomic scope" value="Bacteria"/>
</dbReference>
<dbReference type="PATRIC" id="fig|1255043.3.peg.2265"/>
<keyword evidence="1" id="KW-0489">Methyltransferase</keyword>
<dbReference type="STRING" id="1255043.TVNIR_2244"/>
<dbReference type="Pfam" id="PF13489">
    <property type="entry name" value="Methyltransf_23"/>
    <property type="match status" value="1"/>
</dbReference>
<protein>
    <submittedName>
        <fullName evidence="1">Methyltransferase-related protein</fullName>
    </submittedName>
</protein>
<accession>L0DY78</accession>
<keyword evidence="2" id="KW-1185">Reference proteome</keyword>
<keyword evidence="1" id="KW-0808">Transferase</keyword>
<dbReference type="InterPro" id="IPR029063">
    <property type="entry name" value="SAM-dependent_MTases_sf"/>
</dbReference>
<dbReference type="Proteomes" id="UP000010809">
    <property type="component" value="Chromosome"/>
</dbReference>
<name>L0DY78_THIND</name>
<dbReference type="CDD" id="cd02440">
    <property type="entry name" value="AdoMet_MTases"/>
    <property type="match status" value="1"/>
</dbReference>
<dbReference type="GO" id="GO:0032259">
    <property type="term" value="P:methylation"/>
    <property type="evidence" value="ECO:0007669"/>
    <property type="project" value="UniProtKB-KW"/>
</dbReference>
<evidence type="ECO:0000313" key="2">
    <source>
        <dbReference type="Proteomes" id="UP000010809"/>
    </source>
</evidence>
<dbReference type="HOGENOM" id="CLU_063353_0_0_6"/>
<reference evidence="1" key="1">
    <citation type="submission" date="2015-12" db="EMBL/GenBank/DDBJ databases">
        <authorList>
            <person name="Tikhonova T.V."/>
            <person name="Pavlov A.R."/>
            <person name="Beletsky A.V."/>
            <person name="Mardanov A.V."/>
            <person name="Sorokin D.Y."/>
            <person name="Ravin N.V."/>
            <person name="Popov V.O."/>
        </authorList>
    </citation>
    <scope>NUCLEOTIDE SEQUENCE</scope>
    <source>
        <strain evidence="1">DSM 14787</strain>
    </source>
</reference>
<dbReference type="KEGG" id="tni:TVNIR_2244"/>
<dbReference type="Gene3D" id="3.40.50.150">
    <property type="entry name" value="Vaccinia Virus protein VP39"/>
    <property type="match status" value="1"/>
</dbReference>
<organism evidence="1 2">
    <name type="scientific">Thioalkalivibrio nitratireducens (strain DSM 14787 / UNIQEM 213 / ALEN2)</name>
    <dbReference type="NCBI Taxonomy" id="1255043"/>
    <lineage>
        <taxon>Bacteria</taxon>
        <taxon>Pseudomonadati</taxon>
        <taxon>Pseudomonadota</taxon>
        <taxon>Gammaproteobacteria</taxon>
        <taxon>Chromatiales</taxon>
        <taxon>Ectothiorhodospiraceae</taxon>
        <taxon>Thioalkalivibrio</taxon>
    </lineage>
</organism>
<dbReference type="AlphaFoldDB" id="L0DY78"/>